<accession>A0AAW8TWT0</accession>
<dbReference type="Proteomes" id="UP001256711">
    <property type="component" value="Unassembled WGS sequence"/>
</dbReference>
<dbReference type="Gene3D" id="3.40.720.10">
    <property type="entry name" value="Alkaline Phosphatase, subunit A"/>
    <property type="match status" value="1"/>
</dbReference>
<feature type="transmembrane region" description="Helical" evidence="7">
    <location>
        <begin position="208"/>
        <end position="235"/>
    </location>
</feature>
<evidence type="ECO:0000256" key="7">
    <source>
        <dbReference type="SAM" id="Phobius"/>
    </source>
</evidence>
<dbReference type="Pfam" id="PF00884">
    <property type="entry name" value="Sulfatase"/>
    <property type="match status" value="1"/>
</dbReference>
<keyword evidence="6 7" id="KW-0472">Membrane</keyword>
<dbReference type="InterPro" id="IPR017850">
    <property type="entry name" value="Alkaline_phosphatase_core_sf"/>
</dbReference>
<evidence type="ECO:0000256" key="4">
    <source>
        <dbReference type="ARBA" id="ARBA00022692"/>
    </source>
</evidence>
<proteinExistence type="predicted"/>
<keyword evidence="3" id="KW-1003">Cell membrane</keyword>
<evidence type="ECO:0000256" key="5">
    <source>
        <dbReference type="ARBA" id="ARBA00022989"/>
    </source>
</evidence>
<evidence type="ECO:0000256" key="1">
    <source>
        <dbReference type="ARBA" id="ARBA00004651"/>
    </source>
</evidence>
<feature type="transmembrane region" description="Helical" evidence="7">
    <location>
        <begin position="107"/>
        <end position="127"/>
    </location>
</feature>
<dbReference type="GO" id="GO:0005886">
    <property type="term" value="C:plasma membrane"/>
    <property type="evidence" value="ECO:0007669"/>
    <property type="project" value="UniProtKB-SubCell"/>
</dbReference>
<keyword evidence="9" id="KW-0378">Hydrolase</keyword>
<comment type="subcellular location">
    <subcellularLocation>
        <location evidence="1">Cell membrane</location>
        <topology evidence="1">Multi-pass membrane protein</topology>
    </subcellularLocation>
</comment>
<dbReference type="InterPro" id="IPR000917">
    <property type="entry name" value="Sulfatase_N"/>
</dbReference>
<dbReference type="PANTHER" id="PTHR47371:SF3">
    <property type="entry name" value="PHOSPHOGLYCEROL TRANSFERASE I"/>
    <property type="match status" value="1"/>
</dbReference>
<evidence type="ECO:0000256" key="3">
    <source>
        <dbReference type="ARBA" id="ARBA00022475"/>
    </source>
</evidence>
<protein>
    <submittedName>
        <fullName evidence="9">Sulfatase-like hydrolase/transferase</fullName>
    </submittedName>
</protein>
<evidence type="ECO:0000313" key="9">
    <source>
        <dbReference type="EMBL" id="MDT2809400.1"/>
    </source>
</evidence>
<dbReference type="GO" id="GO:0016787">
    <property type="term" value="F:hydrolase activity"/>
    <property type="evidence" value="ECO:0007669"/>
    <property type="project" value="UniProtKB-KW"/>
</dbReference>
<dbReference type="PANTHER" id="PTHR47371">
    <property type="entry name" value="LIPOTEICHOIC ACID SYNTHASE"/>
    <property type="match status" value="1"/>
</dbReference>
<dbReference type="CDD" id="cd16015">
    <property type="entry name" value="LTA_synthase"/>
    <property type="match status" value="1"/>
</dbReference>
<evidence type="ECO:0000256" key="2">
    <source>
        <dbReference type="ARBA" id="ARBA00004936"/>
    </source>
</evidence>
<evidence type="ECO:0000313" key="10">
    <source>
        <dbReference type="Proteomes" id="UP001256711"/>
    </source>
</evidence>
<dbReference type="InterPro" id="IPR050448">
    <property type="entry name" value="OpgB/LTA_synthase_biosynth"/>
</dbReference>
<evidence type="ECO:0000259" key="8">
    <source>
        <dbReference type="Pfam" id="PF00884"/>
    </source>
</evidence>
<dbReference type="EMBL" id="JARQBJ010000001">
    <property type="protein sequence ID" value="MDT2809400.1"/>
    <property type="molecule type" value="Genomic_DNA"/>
</dbReference>
<reference evidence="9" key="1">
    <citation type="submission" date="2023-03" db="EMBL/GenBank/DDBJ databases">
        <authorList>
            <person name="Shen W."/>
            <person name="Cai J."/>
        </authorList>
    </citation>
    <scope>NUCLEOTIDE SEQUENCE</scope>
    <source>
        <strain evidence="9">B226-2</strain>
    </source>
</reference>
<comment type="pathway">
    <text evidence="2">Cell wall biogenesis; lipoteichoic acid biosynthesis.</text>
</comment>
<dbReference type="SUPFAM" id="SSF53649">
    <property type="entry name" value="Alkaline phosphatase-like"/>
    <property type="match status" value="1"/>
</dbReference>
<feature type="transmembrane region" description="Helical" evidence="7">
    <location>
        <begin position="67"/>
        <end position="87"/>
    </location>
</feature>
<comment type="caution">
    <text evidence="9">The sequence shown here is derived from an EMBL/GenBank/DDBJ whole genome shotgun (WGS) entry which is preliminary data.</text>
</comment>
<dbReference type="AlphaFoldDB" id="A0AAW8TWT0"/>
<keyword evidence="5 7" id="KW-1133">Transmembrane helix</keyword>
<organism evidence="9 10">
    <name type="scientific">Enterococcus asini</name>
    <dbReference type="NCBI Taxonomy" id="57732"/>
    <lineage>
        <taxon>Bacteria</taxon>
        <taxon>Bacillati</taxon>
        <taxon>Bacillota</taxon>
        <taxon>Bacilli</taxon>
        <taxon>Lactobacillales</taxon>
        <taxon>Enterococcaceae</taxon>
        <taxon>Enterococcus</taxon>
    </lineage>
</organism>
<gene>
    <name evidence="9" type="ORF">P7H43_02675</name>
</gene>
<dbReference type="RefSeq" id="WP_270596636.1">
    <property type="nucleotide sequence ID" value="NZ_JAQESC010000001.1"/>
</dbReference>
<sequence length="621" mass="70025">MFYLNILVLIIIFLRIRKVFSKQGTLGLMMISAVFDLTSSIFISTMLLPEFKWDYLTFLHFEPTKTYWLVIISCILAGLLTFMILYYSIVILKKYEAIKNQNQRRSILTTFMYIICFFLIFLGFLAFTSSKWVVANFGGTGIQEILYTVSQPLTGTDSTQVWSFIYGPLNSAILFSVLTLYIILYITSQIRIHKTVKVKSRRNSRSHFGFIVPLFISLTVLIVGCALGIGSFGYAEVKAYFFDKSSIYEDEYQQPEEVAITFPEQKRNLIYIYVESLETSYLSKDLGGALDVNLLPNLSTLATEGGGINFSNTDKLGGALSTPGTGFTVGGMVAETAGIPLNVVGGLNANDYGNTSDFLPGAYSLGEILDKEGYRQMLLIGSDASFGGRDKYFTQHGNYEIRDYKYAIDNDWIPSDYKVWWGYEDQKLFEFAKTSLNELAAEDRPFNFTMLTADTHFPNGYATEETENLYDNQYKNVIHASDQMLGAFLSWVQQQPFYDNTTIILSGDHLTMDTGFSSSISANYERTVFNLILNAPITTENTKNRQFSTMDLFPTTLAALNARIDGERLGLGTNLFSNKETLIEELGYSNVESQLNQRSDYYEKNILQGTDMAVKKSSSSQ</sequence>
<name>A0AAW8TWT0_9ENTE</name>
<feature type="transmembrane region" description="Helical" evidence="7">
    <location>
        <begin position="25"/>
        <end position="47"/>
    </location>
</feature>
<feature type="domain" description="Sulfatase N-terminal" evidence="8">
    <location>
        <begin position="267"/>
        <end position="561"/>
    </location>
</feature>
<feature type="transmembrane region" description="Helical" evidence="7">
    <location>
        <begin position="164"/>
        <end position="187"/>
    </location>
</feature>
<keyword evidence="4 7" id="KW-0812">Transmembrane</keyword>
<evidence type="ECO:0000256" key="6">
    <source>
        <dbReference type="ARBA" id="ARBA00023136"/>
    </source>
</evidence>